<accession>A0A2T0S0G4</accession>
<dbReference type="AlphaFoldDB" id="A0A2T0S0G4"/>
<evidence type="ECO:0000259" key="4">
    <source>
        <dbReference type="PROSITE" id="PS51379"/>
    </source>
</evidence>
<dbReference type="InterPro" id="IPR017896">
    <property type="entry name" value="4Fe4S_Fe-S-bd"/>
</dbReference>
<dbReference type="OrthoDB" id="9765258at2"/>
<dbReference type="InterPro" id="IPR009051">
    <property type="entry name" value="Helical_ferredxn"/>
</dbReference>
<dbReference type="RefSeq" id="WP_106203598.1">
    <property type="nucleotide sequence ID" value="NZ_PVTD01000001.1"/>
</dbReference>
<evidence type="ECO:0000256" key="3">
    <source>
        <dbReference type="ARBA" id="ARBA00023014"/>
    </source>
</evidence>
<evidence type="ECO:0000256" key="2">
    <source>
        <dbReference type="ARBA" id="ARBA00023004"/>
    </source>
</evidence>
<name>A0A2T0S0G4_9RHOB</name>
<dbReference type="Proteomes" id="UP000239480">
    <property type="component" value="Unassembled WGS sequence"/>
</dbReference>
<keyword evidence="1" id="KW-0479">Metal-binding</keyword>
<evidence type="ECO:0000256" key="1">
    <source>
        <dbReference type="ARBA" id="ARBA00022723"/>
    </source>
</evidence>
<keyword evidence="2" id="KW-0408">Iron</keyword>
<feature type="domain" description="4Fe-4S ferredoxin-type" evidence="4">
    <location>
        <begin position="324"/>
        <end position="352"/>
    </location>
</feature>
<keyword evidence="6" id="KW-1185">Reference proteome</keyword>
<feature type="domain" description="4Fe-4S ferredoxin-type" evidence="4">
    <location>
        <begin position="245"/>
        <end position="275"/>
    </location>
</feature>
<dbReference type="SUPFAM" id="SSF46548">
    <property type="entry name" value="alpha-helical ferredoxin"/>
    <property type="match status" value="1"/>
</dbReference>
<proteinExistence type="predicted"/>
<organism evidence="5 6">
    <name type="scientific">Aliiruegeria haliotis</name>
    <dbReference type="NCBI Taxonomy" id="1280846"/>
    <lineage>
        <taxon>Bacteria</taxon>
        <taxon>Pseudomonadati</taxon>
        <taxon>Pseudomonadota</taxon>
        <taxon>Alphaproteobacteria</taxon>
        <taxon>Rhodobacterales</taxon>
        <taxon>Roseobacteraceae</taxon>
        <taxon>Aliiruegeria</taxon>
    </lineage>
</organism>
<dbReference type="PANTHER" id="PTHR40447">
    <property type="entry name" value="ANAEROBIC SULFITE REDUCTASE SUBUNIT A"/>
    <property type="match status" value="1"/>
</dbReference>
<sequence>MRECYALDDPRLLLENFLAAGWRVIAPVLSEGALVPDVVQDADDLPRGILDSQAPGHYRLEEGATRRWFDAVVGPRGWKHWLHPPERRLWRALRNEDGFEIRPEVEDWPPTIFFGVRACDLAAIARQAEVFRRAADPAHATRVSATRIVAVNCGRSARTCFCVSTATGPRAEDGFDLALTETDEGMLVEVGTDAGASLLEGLGLRRASDHMRARARARIAEAAASQTRALPKDVAKRLPEAAESPRWEAIAKRCLHCTNCTAVCPTCFCTDIVDRTDLSDQRAERWERWDSCFTPGFSEVHGGPVRSSGAARYRQWMTHKLSGWHQQFGTSGCTGCGRCITWCPAGIDLVAEARALTEGD</sequence>
<evidence type="ECO:0000313" key="6">
    <source>
        <dbReference type="Proteomes" id="UP000239480"/>
    </source>
</evidence>
<comment type="caution">
    <text evidence="5">The sequence shown here is derived from an EMBL/GenBank/DDBJ whole genome shotgun (WGS) entry which is preliminary data.</text>
</comment>
<protein>
    <submittedName>
        <fullName evidence="5">4Fe-4S dicluster protein</fullName>
    </submittedName>
</protein>
<evidence type="ECO:0000313" key="5">
    <source>
        <dbReference type="EMBL" id="PRY26890.1"/>
    </source>
</evidence>
<dbReference type="GO" id="GO:0051536">
    <property type="term" value="F:iron-sulfur cluster binding"/>
    <property type="evidence" value="ECO:0007669"/>
    <property type="project" value="UniProtKB-KW"/>
</dbReference>
<dbReference type="InterPro" id="IPR017900">
    <property type="entry name" value="4Fe4S_Fe_S_CS"/>
</dbReference>
<reference evidence="5 6" key="1">
    <citation type="submission" date="2018-03" db="EMBL/GenBank/DDBJ databases">
        <title>Genomic Encyclopedia of Archaeal and Bacterial Type Strains, Phase II (KMG-II): from individual species to whole genera.</title>
        <authorList>
            <person name="Goeker M."/>
        </authorList>
    </citation>
    <scope>NUCLEOTIDE SEQUENCE [LARGE SCALE GENOMIC DNA]</scope>
    <source>
        <strain evidence="5 6">DSM 29328</strain>
    </source>
</reference>
<dbReference type="PROSITE" id="PS00198">
    <property type="entry name" value="4FE4S_FER_1"/>
    <property type="match status" value="2"/>
</dbReference>
<dbReference type="GO" id="GO:0046872">
    <property type="term" value="F:metal ion binding"/>
    <property type="evidence" value="ECO:0007669"/>
    <property type="project" value="UniProtKB-KW"/>
</dbReference>
<dbReference type="Gene3D" id="1.10.1060.10">
    <property type="entry name" value="Alpha-helical ferredoxin"/>
    <property type="match status" value="1"/>
</dbReference>
<dbReference type="PROSITE" id="PS51379">
    <property type="entry name" value="4FE4S_FER_2"/>
    <property type="match status" value="2"/>
</dbReference>
<keyword evidence="3" id="KW-0411">Iron-sulfur</keyword>
<dbReference type="Pfam" id="PF17179">
    <property type="entry name" value="Fer4_22"/>
    <property type="match status" value="1"/>
</dbReference>
<gene>
    <name evidence="5" type="ORF">CLV78_101994</name>
</gene>
<dbReference type="PANTHER" id="PTHR40447:SF1">
    <property type="entry name" value="ANAEROBIC SULFITE REDUCTASE SUBUNIT A"/>
    <property type="match status" value="1"/>
</dbReference>
<dbReference type="EMBL" id="PVTD01000001">
    <property type="protein sequence ID" value="PRY26890.1"/>
    <property type="molecule type" value="Genomic_DNA"/>
</dbReference>